<evidence type="ECO:0000256" key="1">
    <source>
        <dbReference type="ARBA" id="ARBA00001968"/>
    </source>
</evidence>
<evidence type="ECO:0000313" key="5">
    <source>
        <dbReference type="Proteomes" id="UP001589793"/>
    </source>
</evidence>
<keyword evidence="3" id="KW-0546">Nucleotide metabolism</keyword>
<comment type="function">
    <text evidence="3">Nucleoside triphosphate pyrophosphatase. May have a dual role in cell division arrest and in preventing the incorporation of modified nucleotides into cellular nucleic acids.</text>
</comment>
<feature type="active site" description="Proton acceptor" evidence="3">
    <location>
        <position position="78"/>
    </location>
</feature>
<organism evidence="4 5">
    <name type="scientific">Brachybacterium hainanense</name>
    <dbReference type="NCBI Taxonomy" id="1541174"/>
    <lineage>
        <taxon>Bacteria</taxon>
        <taxon>Bacillati</taxon>
        <taxon>Actinomycetota</taxon>
        <taxon>Actinomycetes</taxon>
        <taxon>Micrococcales</taxon>
        <taxon>Dermabacteraceae</taxon>
        <taxon>Brachybacterium</taxon>
    </lineage>
</organism>
<evidence type="ECO:0000313" key="4">
    <source>
        <dbReference type="EMBL" id="MFC0675054.1"/>
    </source>
</evidence>
<comment type="similarity">
    <text evidence="3">Belongs to the Maf family.</text>
</comment>
<gene>
    <name evidence="4" type="ORF">ACFFF6_13895</name>
</gene>
<dbReference type="GO" id="GO:0016787">
    <property type="term" value="F:hydrolase activity"/>
    <property type="evidence" value="ECO:0007669"/>
    <property type="project" value="UniProtKB-KW"/>
</dbReference>
<evidence type="ECO:0000256" key="3">
    <source>
        <dbReference type="HAMAP-Rule" id="MF_00528"/>
    </source>
</evidence>
<dbReference type="HAMAP" id="MF_00528">
    <property type="entry name" value="Maf"/>
    <property type="match status" value="1"/>
</dbReference>
<dbReference type="InterPro" id="IPR029001">
    <property type="entry name" value="ITPase-like_fam"/>
</dbReference>
<keyword evidence="5" id="KW-1185">Reference proteome</keyword>
<sequence>MDDALPLLLLGSASPGRAATLERAGIEFDVLAADLDEEAILAAAGELSPQEQVLLLAREKASAVTAASEGGYVVLGCDSMLEIDGEVVGKPHTAEAATARWRAMRGRTGVLHTGHWILDDRDPEDEGTGATFGATASCEISFAQLTDEEIAAYVASEEPLEVAGSFTIDGLGGPFIDSVTGDPHAVVGLSLPLLRRLLAEIGIGVHELWRDA</sequence>
<dbReference type="NCBIfam" id="TIGR00172">
    <property type="entry name" value="maf"/>
    <property type="match status" value="1"/>
</dbReference>
<keyword evidence="3" id="KW-0963">Cytoplasm</keyword>
<name>A0ABV6RER8_9MICO</name>
<comment type="caution">
    <text evidence="4">The sequence shown here is derived from an EMBL/GenBank/DDBJ whole genome shotgun (WGS) entry which is preliminary data.</text>
</comment>
<dbReference type="EC" id="3.6.1.9" evidence="3"/>
<comment type="caution">
    <text evidence="3">Lacks conserved residue(s) required for the propagation of feature annotation.</text>
</comment>
<keyword evidence="2 3" id="KW-0378">Hydrolase</keyword>
<dbReference type="Proteomes" id="UP001589793">
    <property type="component" value="Unassembled WGS sequence"/>
</dbReference>
<dbReference type="Pfam" id="PF02545">
    <property type="entry name" value="Maf"/>
    <property type="match status" value="1"/>
</dbReference>
<comment type="cofactor">
    <cofactor evidence="1 3">
        <name>a divalent metal cation</name>
        <dbReference type="ChEBI" id="CHEBI:60240"/>
    </cofactor>
</comment>
<dbReference type="CDD" id="cd00555">
    <property type="entry name" value="Maf"/>
    <property type="match status" value="1"/>
</dbReference>
<accession>A0ABV6RER8</accession>
<dbReference type="EMBL" id="JBHLSV010000018">
    <property type="protein sequence ID" value="MFC0675054.1"/>
    <property type="molecule type" value="Genomic_DNA"/>
</dbReference>
<dbReference type="Gene3D" id="3.90.950.10">
    <property type="match status" value="1"/>
</dbReference>
<dbReference type="RefSeq" id="WP_376981719.1">
    <property type="nucleotide sequence ID" value="NZ_JBHLSV010000018.1"/>
</dbReference>
<proteinExistence type="inferred from homology"/>
<dbReference type="PIRSF" id="PIRSF006305">
    <property type="entry name" value="Maf"/>
    <property type="match status" value="1"/>
</dbReference>
<comment type="subcellular location">
    <subcellularLocation>
        <location evidence="3">Cytoplasm</location>
    </subcellularLocation>
</comment>
<comment type="catalytic activity">
    <reaction evidence="3">
        <text>a 2'-deoxyribonucleoside 5'-triphosphate + H2O = a 2'-deoxyribonucleoside 5'-phosphate + diphosphate + H(+)</text>
        <dbReference type="Rhea" id="RHEA:44644"/>
        <dbReference type="ChEBI" id="CHEBI:15377"/>
        <dbReference type="ChEBI" id="CHEBI:15378"/>
        <dbReference type="ChEBI" id="CHEBI:33019"/>
        <dbReference type="ChEBI" id="CHEBI:61560"/>
        <dbReference type="ChEBI" id="CHEBI:65317"/>
        <dbReference type="EC" id="3.6.1.9"/>
    </reaction>
</comment>
<protein>
    <recommendedName>
        <fullName evidence="3">Nucleoside triphosphate pyrophosphatase</fullName>
        <ecNumber evidence="3">3.6.1.9</ecNumber>
    </recommendedName>
    <alternativeName>
        <fullName evidence="3">Nucleotide pyrophosphatase</fullName>
        <shortName evidence="3">Nucleotide PPase</shortName>
    </alternativeName>
</protein>
<reference evidence="4 5" key="1">
    <citation type="submission" date="2024-09" db="EMBL/GenBank/DDBJ databases">
        <authorList>
            <person name="Sun Q."/>
            <person name="Mori K."/>
        </authorList>
    </citation>
    <scope>NUCLEOTIDE SEQUENCE [LARGE SCALE GENOMIC DNA]</scope>
    <source>
        <strain evidence="4 5">CICC 10874</strain>
    </source>
</reference>
<dbReference type="PANTHER" id="PTHR43213">
    <property type="entry name" value="BIFUNCTIONAL DTTP/UTP PYROPHOSPHATASE/METHYLTRANSFERASE PROTEIN-RELATED"/>
    <property type="match status" value="1"/>
</dbReference>
<dbReference type="InterPro" id="IPR003697">
    <property type="entry name" value="Maf-like"/>
</dbReference>
<evidence type="ECO:0000256" key="2">
    <source>
        <dbReference type="ARBA" id="ARBA00022801"/>
    </source>
</evidence>
<dbReference type="SUPFAM" id="SSF52972">
    <property type="entry name" value="ITPase-like"/>
    <property type="match status" value="1"/>
</dbReference>
<comment type="catalytic activity">
    <reaction evidence="3">
        <text>a ribonucleoside 5'-triphosphate + H2O = a ribonucleoside 5'-phosphate + diphosphate + H(+)</text>
        <dbReference type="Rhea" id="RHEA:23996"/>
        <dbReference type="ChEBI" id="CHEBI:15377"/>
        <dbReference type="ChEBI" id="CHEBI:15378"/>
        <dbReference type="ChEBI" id="CHEBI:33019"/>
        <dbReference type="ChEBI" id="CHEBI:58043"/>
        <dbReference type="ChEBI" id="CHEBI:61557"/>
        <dbReference type="EC" id="3.6.1.9"/>
    </reaction>
</comment>
<dbReference type="PANTHER" id="PTHR43213:SF5">
    <property type="entry name" value="BIFUNCTIONAL DTTP_UTP PYROPHOSPHATASE_METHYLTRANSFERASE PROTEIN-RELATED"/>
    <property type="match status" value="1"/>
</dbReference>